<name>A0A8J8T4D4_HALGN</name>
<gene>
    <name evidence="6" type="ORF">FGO68_gene13483</name>
</gene>
<protein>
    <submittedName>
        <fullName evidence="6">Uncharacterized protein</fullName>
    </submittedName>
</protein>
<feature type="repeat" description="WD" evidence="3">
    <location>
        <begin position="447"/>
        <end position="488"/>
    </location>
</feature>
<dbReference type="PANTHER" id="PTHR14604">
    <property type="entry name" value="WD40 REPEAT PF20"/>
    <property type="match status" value="1"/>
</dbReference>
<evidence type="ECO:0000256" key="3">
    <source>
        <dbReference type="PROSITE-ProRule" id="PRU00221"/>
    </source>
</evidence>
<dbReference type="Pfam" id="PF00400">
    <property type="entry name" value="WD40"/>
    <property type="match status" value="5"/>
</dbReference>
<keyword evidence="7" id="KW-1185">Reference proteome</keyword>
<organism evidence="6 7">
    <name type="scientific">Halteria grandinella</name>
    <dbReference type="NCBI Taxonomy" id="5974"/>
    <lineage>
        <taxon>Eukaryota</taxon>
        <taxon>Sar</taxon>
        <taxon>Alveolata</taxon>
        <taxon>Ciliophora</taxon>
        <taxon>Intramacronucleata</taxon>
        <taxon>Spirotrichea</taxon>
        <taxon>Stichotrichia</taxon>
        <taxon>Sporadotrichida</taxon>
        <taxon>Halteriidae</taxon>
        <taxon>Halteria</taxon>
    </lineage>
</organism>
<feature type="repeat" description="WD" evidence="3">
    <location>
        <begin position="489"/>
        <end position="530"/>
    </location>
</feature>
<dbReference type="PROSITE" id="PS50082">
    <property type="entry name" value="WD_REPEATS_2"/>
    <property type="match status" value="5"/>
</dbReference>
<evidence type="ECO:0000256" key="2">
    <source>
        <dbReference type="ARBA" id="ARBA00022737"/>
    </source>
</evidence>
<comment type="caution">
    <text evidence="6">The sequence shown here is derived from an EMBL/GenBank/DDBJ whole genome shotgun (WGS) entry which is preliminary data.</text>
</comment>
<dbReference type="InterPro" id="IPR036322">
    <property type="entry name" value="WD40_repeat_dom_sf"/>
</dbReference>
<dbReference type="PANTHER" id="PTHR14604:SF3">
    <property type="entry name" value="SPERM-ASSOCIATED ANTIGEN 16 PROTEIN"/>
    <property type="match status" value="1"/>
</dbReference>
<dbReference type="SMART" id="SM00320">
    <property type="entry name" value="WD40"/>
    <property type="match status" value="7"/>
</dbReference>
<feature type="coiled-coil region" evidence="4">
    <location>
        <begin position="144"/>
        <end position="178"/>
    </location>
</feature>
<dbReference type="OrthoDB" id="538223at2759"/>
<keyword evidence="4" id="KW-0175">Coiled coil</keyword>
<evidence type="ECO:0000256" key="1">
    <source>
        <dbReference type="ARBA" id="ARBA00022574"/>
    </source>
</evidence>
<accession>A0A8J8T4D4</accession>
<dbReference type="PROSITE" id="PS50294">
    <property type="entry name" value="WD_REPEATS_REGION"/>
    <property type="match status" value="5"/>
</dbReference>
<keyword evidence="2" id="KW-0677">Repeat</keyword>
<feature type="repeat" description="WD" evidence="3">
    <location>
        <begin position="362"/>
        <end position="403"/>
    </location>
</feature>
<evidence type="ECO:0000313" key="7">
    <source>
        <dbReference type="Proteomes" id="UP000785679"/>
    </source>
</evidence>
<reference evidence="6" key="1">
    <citation type="submission" date="2019-06" db="EMBL/GenBank/DDBJ databases">
        <authorList>
            <person name="Zheng W."/>
        </authorList>
    </citation>
    <scope>NUCLEOTIDE SEQUENCE</scope>
    <source>
        <strain evidence="6">QDHG01</strain>
    </source>
</reference>
<dbReference type="PRINTS" id="PR00320">
    <property type="entry name" value="GPROTEINBRPT"/>
</dbReference>
<dbReference type="Proteomes" id="UP000785679">
    <property type="component" value="Unassembled WGS sequence"/>
</dbReference>
<dbReference type="InterPro" id="IPR001680">
    <property type="entry name" value="WD40_rpt"/>
</dbReference>
<feature type="repeat" description="WD" evidence="3">
    <location>
        <begin position="576"/>
        <end position="608"/>
    </location>
</feature>
<feature type="region of interest" description="Disordered" evidence="5">
    <location>
        <begin position="266"/>
        <end position="300"/>
    </location>
</feature>
<dbReference type="InterPro" id="IPR015943">
    <property type="entry name" value="WD40/YVTN_repeat-like_dom_sf"/>
</dbReference>
<dbReference type="InterPro" id="IPR020472">
    <property type="entry name" value="WD40_PAC1"/>
</dbReference>
<dbReference type="SUPFAM" id="SSF50978">
    <property type="entry name" value="WD40 repeat-like"/>
    <property type="match status" value="1"/>
</dbReference>
<dbReference type="CDD" id="cd00200">
    <property type="entry name" value="WD40"/>
    <property type="match status" value="1"/>
</dbReference>
<dbReference type="EMBL" id="RRYP01006696">
    <property type="protein sequence ID" value="TNV81018.1"/>
    <property type="molecule type" value="Genomic_DNA"/>
</dbReference>
<sequence length="608" mass="68868">MTDFREEAYILEKMEISDDEDDGDFQYEEIKDTTDELEGSGAKENDLLPEEDDDDLDNFEALKAKTTLRMLQQQTKSAGGDLASMKTYKPEPKPKVLERDVVIDDFIRNFLQKFSMGKTLNVFQQEWYELQKKGTFHDNHIGLITDVDNKNKRLREKVERMRRELAEAQVVANQAKSTWELLRKERDFHKTHQDRVNGEKVTITGNIKKIKEMLETYEERIEEIKKKLQATVKEKALLKLEKEKIQKKVTEVSAKIKETEERASKEFEDQYKRQQAAKARNASPVKGKNTPYPVEDARPNPWMSRGYDDVNPRLQAVKKVDAHKRAIGGFGLHMRKNIVATASDDCSWKIFNLDNGENIMTGEGHKDWIGSADFHPLGSHLVTAGGDKSIKVWDFVSAGIAHTFADCHTQPIWKVKFHDSGDFVLSAGGDGAIKLYDLNSLKLRQQFRSHTDSVNALNFQPFTNFFVSGSADKTLSIWDMRTGLTVQTFYGHLNAIKDATFSVGGHYIASCDSDGILMAWDIRNVQQLMQVDTGDAIAISTAFDRNAKYIAVGCSDAEIRMVSMQGDKQGEITSVLKGHDDAVNGVVFNHDNNALYSVSSDGTIRTWK</sequence>
<evidence type="ECO:0000256" key="5">
    <source>
        <dbReference type="SAM" id="MobiDB-lite"/>
    </source>
</evidence>
<feature type="repeat" description="WD" evidence="3">
    <location>
        <begin position="405"/>
        <end position="446"/>
    </location>
</feature>
<proteinExistence type="predicted"/>
<evidence type="ECO:0000313" key="6">
    <source>
        <dbReference type="EMBL" id="TNV81018.1"/>
    </source>
</evidence>
<dbReference type="AlphaFoldDB" id="A0A8J8T4D4"/>
<dbReference type="Gene3D" id="2.130.10.10">
    <property type="entry name" value="YVTN repeat-like/Quinoprotein amine dehydrogenase"/>
    <property type="match status" value="3"/>
</dbReference>
<dbReference type="InterPro" id="IPR050995">
    <property type="entry name" value="WD-F-box_domain-protein"/>
</dbReference>
<dbReference type="PROSITE" id="PS00678">
    <property type="entry name" value="WD_REPEATS_1"/>
    <property type="match status" value="1"/>
</dbReference>
<feature type="compositionally biased region" description="Acidic residues" evidence="5">
    <location>
        <begin position="17"/>
        <end position="27"/>
    </location>
</feature>
<evidence type="ECO:0000256" key="4">
    <source>
        <dbReference type="SAM" id="Coils"/>
    </source>
</evidence>
<feature type="region of interest" description="Disordered" evidence="5">
    <location>
        <begin position="13"/>
        <end position="55"/>
    </location>
</feature>
<dbReference type="InterPro" id="IPR019775">
    <property type="entry name" value="WD40_repeat_CS"/>
</dbReference>
<keyword evidence="1 3" id="KW-0853">WD repeat</keyword>